<dbReference type="InterPro" id="IPR036217">
    <property type="entry name" value="MethylDNA_cys_MeTrfase_DNAb"/>
</dbReference>
<evidence type="ECO:0000256" key="3">
    <source>
        <dbReference type="SAM" id="Phobius"/>
    </source>
</evidence>
<keyword evidence="3" id="KW-0812">Transmembrane</keyword>
<keyword evidence="3" id="KW-1133">Transmembrane helix</keyword>
<evidence type="ECO:0000256" key="2">
    <source>
        <dbReference type="SAM" id="MobiDB-lite"/>
    </source>
</evidence>
<dbReference type="RefSeq" id="XP_040655641.1">
    <property type="nucleotide sequence ID" value="XM_040805537.1"/>
</dbReference>
<dbReference type="PANTHER" id="PTHR42942">
    <property type="entry name" value="6-O-METHYLGUANINE DNA METHYLTRANSFERASE"/>
    <property type="match status" value="1"/>
</dbReference>
<keyword evidence="3" id="KW-0472">Membrane</keyword>
<comment type="caution">
    <text evidence="5">The sequence shown here is derived from an EMBL/GenBank/DDBJ whole genome shotgun (WGS) entry which is preliminary data.</text>
</comment>
<protein>
    <submittedName>
        <fullName evidence="5">MGMT family protein</fullName>
    </submittedName>
</protein>
<evidence type="ECO:0000313" key="6">
    <source>
        <dbReference type="Proteomes" id="UP000076580"/>
    </source>
</evidence>
<evidence type="ECO:0000256" key="1">
    <source>
        <dbReference type="ARBA" id="ARBA00022763"/>
    </source>
</evidence>
<dbReference type="GO" id="GO:0006281">
    <property type="term" value="P:DNA repair"/>
    <property type="evidence" value="ECO:0007669"/>
    <property type="project" value="InterPro"/>
</dbReference>
<dbReference type="InterPro" id="IPR036388">
    <property type="entry name" value="WH-like_DNA-bd_sf"/>
</dbReference>
<keyword evidence="1" id="KW-0227">DNA damage</keyword>
<proteinExistence type="predicted"/>
<evidence type="ECO:0000313" key="5">
    <source>
        <dbReference type="EMBL" id="KYK56289.1"/>
    </source>
</evidence>
<dbReference type="InParanoid" id="A0A151GGR6"/>
<accession>A0A151GGR6</accession>
<dbReference type="Pfam" id="PF01035">
    <property type="entry name" value="DNA_binding_1"/>
    <property type="match status" value="1"/>
</dbReference>
<dbReference type="InterPro" id="IPR052520">
    <property type="entry name" value="ATL_DNA_repair"/>
</dbReference>
<dbReference type="STRING" id="98403.A0A151GGR6"/>
<organism evidence="5 6">
    <name type="scientific">Drechmeria coniospora</name>
    <name type="common">Nematophagous fungus</name>
    <name type="synonym">Meria coniospora</name>
    <dbReference type="NCBI Taxonomy" id="98403"/>
    <lineage>
        <taxon>Eukaryota</taxon>
        <taxon>Fungi</taxon>
        <taxon>Dikarya</taxon>
        <taxon>Ascomycota</taxon>
        <taxon>Pezizomycotina</taxon>
        <taxon>Sordariomycetes</taxon>
        <taxon>Hypocreomycetidae</taxon>
        <taxon>Hypocreales</taxon>
        <taxon>Ophiocordycipitaceae</taxon>
        <taxon>Drechmeria</taxon>
    </lineage>
</organism>
<name>A0A151GGR6_DRECN</name>
<keyword evidence="6" id="KW-1185">Reference proteome</keyword>
<dbReference type="InterPro" id="IPR014048">
    <property type="entry name" value="MethylDNA_cys_MeTrfase_DNA-bd"/>
</dbReference>
<dbReference type="GeneID" id="63720902"/>
<feature type="transmembrane region" description="Helical" evidence="3">
    <location>
        <begin position="110"/>
        <end position="139"/>
    </location>
</feature>
<dbReference type="PANTHER" id="PTHR42942:SF1">
    <property type="entry name" value="ALKYLTRANSFERASE-LIKE PROTEIN 1"/>
    <property type="match status" value="1"/>
</dbReference>
<dbReference type="GO" id="GO:0003824">
    <property type="term" value="F:catalytic activity"/>
    <property type="evidence" value="ECO:0007669"/>
    <property type="project" value="InterPro"/>
</dbReference>
<feature type="domain" description="Methylated-DNA-[protein]-cysteine S-methyltransferase DNA binding" evidence="4">
    <location>
        <begin position="10"/>
        <end position="87"/>
    </location>
</feature>
<dbReference type="EMBL" id="LAYC01000003">
    <property type="protein sequence ID" value="KYK56289.1"/>
    <property type="molecule type" value="Genomic_DNA"/>
</dbReference>
<dbReference type="SUPFAM" id="SSF46767">
    <property type="entry name" value="Methylated DNA-protein cysteine methyltransferase, C-terminal domain"/>
    <property type="match status" value="1"/>
</dbReference>
<feature type="region of interest" description="Disordered" evidence="2">
    <location>
        <begin position="147"/>
        <end position="173"/>
    </location>
</feature>
<evidence type="ECO:0000259" key="4">
    <source>
        <dbReference type="Pfam" id="PF01035"/>
    </source>
</evidence>
<dbReference type="AlphaFoldDB" id="A0A151GGR6"/>
<gene>
    <name evidence="5" type="ORF">DCS_08259</name>
</gene>
<sequence length="244" mass="26270">MARSDEAEAFFHAVYSAVQEIPAGKVTSYGHIARLVGTRASLVSASTTPGPPRRMVVLTKRSPKPSGLVRSNPEGARNQAEALRAEGVHVTTGALGELAVDLDHHGWQTVLAGFLVVLAGFLVVLAGFLVVLAGFLVVLSITTRPGDQRAPRRRRASARSPRTCNPAASSKRTLSANMQSNRVFNANPIMTQFIVISVPRLRHAECTWYRSLPHMCVLRNVRPVPVGECAPEASKSHRPAMLAA</sequence>
<dbReference type="Proteomes" id="UP000076580">
    <property type="component" value="Chromosome 03"/>
</dbReference>
<dbReference type="Gene3D" id="1.10.10.10">
    <property type="entry name" value="Winged helix-like DNA-binding domain superfamily/Winged helix DNA-binding domain"/>
    <property type="match status" value="1"/>
</dbReference>
<reference evidence="5 6" key="1">
    <citation type="journal article" date="2016" name="Sci. Rep.">
        <title>Insights into Adaptations to a Near-Obligate Nematode Endoparasitic Lifestyle from the Finished Genome of Drechmeria coniospora.</title>
        <authorList>
            <person name="Zhang L."/>
            <person name="Zhou Z."/>
            <person name="Guo Q."/>
            <person name="Fokkens L."/>
            <person name="Miskei M."/>
            <person name="Pocsi I."/>
            <person name="Zhang W."/>
            <person name="Chen M."/>
            <person name="Wang L."/>
            <person name="Sun Y."/>
            <person name="Donzelli B.G."/>
            <person name="Gibson D.M."/>
            <person name="Nelson D.R."/>
            <person name="Luo J.G."/>
            <person name="Rep M."/>
            <person name="Liu H."/>
            <person name="Yang S."/>
            <person name="Wang J."/>
            <person name="Krasnoff S.B."/>
            <person name="Xu Y."/>
            <person name="Molnar I."/>
            <person name="Lin M."/>
        </authorList>
    </citation>
    <scope>NUCLEOTIDE SEQUENCE [LARGE SCALE GENOMIC DNA]</scope>
    <source>
        <strain evidence="5 6">ARSEF 6962</strain>
    </source>
</reference>